<keyword evidence="7" id="KW-0443">Lipid metabolism</keyword>
<dbReference type="EC" id="1.1.3.6" evidence="13"/>
<dbReference type="PANTHER" id="PTHR47470">
    <property type="entry name" value="CHOLESTEROL OXIDASE"/>
    <property type="match status" value="1"/>
</dbReference>
<keyword evidence="18" id="KW-1185">Reference proteome</keyword>
<organism evidence="17 18">
    <name type="scientific">Chondromyces crocatus</name>
    <dbReference type="NCBI Taxonomy" id="52"/>
    <lineage>
        <taxon>Bacteria</taxon>
        <taxon>Pseudomonadati</taxon>
        <taxon>Myxococcota</taxon>
        <taxon>Polyangia</taxon>
        <taxon>Polyangiales</taxon>
        <taxon>Polyangiaceae</taxon>
        <taxon>Chondromyces</taxon>
    </lineage>
</organism>
<sequence>MDEQRTAFDFDYIVVGSGFGGSVAAHRLTEKGYRVAVLEMGLRWTPETMPKTSWSVFRWVWRPELAMRGFFNLHLFRHVMILHGCAVGGGSITYANTLLLPPAKVWSMGSWAGLSDWAGEMPAHYEEASRMLGVIENRILGPADLLLKRAADAAGVGETFYRTRVAVFQAPEGEVGGKTVPDPFFGGEGPPRTTCIACGGCMMGCRFGAKNTLDQNYLYLAERHGAEVRPETKVVDIRPLGGAEDGRLGYEVHTVKSTAWLRKQPARLTCRGVVVAASSLGTMELFFRLKDQGSLPRLSDHLGDQVRTNSESLIGVRIPDSDEDLSAGIAIGSGIYIDENTHIEATRYPEGSDAMALMGTLLTRGRPGIARVGAWIVTLVLALLRHPLKTLRLLWPGKWARESVILLCMQALDGHIDMRWRRRWFWPFRKVLVSEGEKIPTNIPAANDFAEKMAQVSGGTAMSTVSEVLFDIPSTAHCLGGCIIGDSPQNGVVDHRHRVFGYRNLYVCDGSVIGSNLGVNPSLTITALSERAMSYIPAKAAQRWDDEAVVRPLPSQVGVQVPVDLIEQPKAPVTKEAEEAG</sequence>
<evidence type="ECO:0000256" key="7">
    <source>
        <dbReference type="ARBA" id="ARBA00023098"/>
    </source>
</evidence>
<reference evidence="17 18" key="1">
    <citation type="submission" date="2015-07" db="EMBL/GenBank/DDBJ databases">
        <title>Genome analysis of myxobacterium Chondromyces crocatus Cm c5 reveals a high potential for natural compound synthesis and the genetic basis for the loss of fruiting body formation.</title>
        <authorList>
            <person name="Zaburannyi N."/>
            <person name="Bunk B."/>
            <person name="Maier J."/>
            <person name="Overmann J."/>
            <person name="Mueller R."/>
        </authorList>
    </citation>
    <scope>NUCLEOTIDE SEQUENCE [LARGE SCALE GENOMIC DNA]</scope>
    <source>
        <strain evidence="17 18">Cm c5</strain>
    </source>
</reference>
<evidence type="ECO:0000313" key="18">
    <source>
        <dbReference type="Proteomes" id="UP000067626"/>
    </source>
</evidence>
<dbReference type="GO" id="GO:0016995">
    <property type="term" value="F:cholesterol oxidase activity"/>
    <property type="evidence" value="ECO:0007669"/>
    <property type="project" value="UniProtKB-EC"/>
</dbReference>
<dbReference type="PATRIC" id="fig|52.7.peg.3718"/>
<comment type="similarity">
    <text evidence="2">Belongs to the GMC oxidoreductase family.</text>
</comment>
<evidence type="ECO:0000256" key="13">
    <source>
        <dbReference type="ARBA" id="ARBA00049723"/>
    </source>
</evidence>
<keyword evidence="5" id="KW-0274">FAD</keyword>
<keyword evidence="10" id="KW-0413">Isomerase</keyword>
<dbReference type="PANTHER" id="PTHR47470:SF1">
    <property type="entry name" value="FAD-DEPENDENT OXIDOREDUCTASE 2 FAD BINDING DOMAIN-CONTAINING PROTEIN"/>
    <property type="match status" value="1"/>
</dbReference>
<dbReference type="SUPFAM" id="SSF51905">
    <property type="entry name" value="FAD/NAD(P)-binding domain"/>
    <property type="match status" value="1"/>
</dbReference>
<dbReference type="Proteomes" id="UP000067626">
    <property type="component" value="Chromosome"/>
</dbReference>
<accession>A0A0K1EEW1</accession>
<dbReference type="STRING" id="52.CMC5_033760"/>
<dbReference type="KEGG" id="ccro:CMC5_033760"/>
<keyword evidence="3" id="KW-0153">Cholesterol metabolism</keyword>
<evidence type="ECO:0000259" key="16">
    <source>
        <dbReference type="Pfam" id="PF05199"/>
    </source>
</evidence>
<dbReference type="OrthoDB" id="337582at2"/>
<evidence type="ECO:0000256" key="14">
    <source>
        <dbReference type="ARBA" id="ARBA00049744"/>
    </source>
</evidence>
<dbReference type="AlphaFoldDB" id="A0A0K1EEW1"/>
<comment type="pathway">
    <text evidence="12">Steroid metabolism; cholesterol degradation.</text>
</comment>
<gene>
    <name evidence="17" type="ORF">CMC5_033760</name>
</gene>
<protein>
    <recommendedName>
        <fullName evidence="14">Cholesterol oxidase</fullName>
        <ecNumber evidence="13">1.1.3.6</ecNumber>
        <ecNumber evidence="11">5.3.3.1</ecNumber>
    </recommendedName>
    <alternativeName>
        <fullName evidence="15">Cholesterol isomerase</fullName>
    </alternativeName>
</protein>
<evidence type="ECO:0000256" key="9">
    <source>
        <dbReference type="ARBA" id="ARBA00023221"/>
    </source>
</evidence>
<dbReference type="Pfam" id="PF13450">
    <property type="entry name" value="NAD_binding_8"/>
    <property type="match status" value="1"/>
</dbReference>
<evidence type="ECO:0000256" key="8">
    <source>
        <dbReference type="ARBA" id="ARBA00023166"/>
    </source>
</evidence>
<keyword evidence="6" id="KW-0560">Oxidoreductase</keyword>
<evidence type="ECO:0000313" key="17">
    <source>
        <dbReference type="EMBL" id="AKT39227.1"/>
    </source>
</evidence>
<evidence type="ECO:0000256" key="5">
    <source>
        <dbReference type="ARBA" id="ARBA00022827"/>
    </source>
</evidence>
<evidence type="ECO:0000256" key="11">
    <source>
        <dbReference type="ARBA" id="ARBA00038856"/>
    </source>
</evidence>
<evidence type="ECO:0000256" key="2">
    <source>
        <dbReference type="ARBA" id="ARBA00010790"/>
    </source>
</evidence>
<feature type="domain" description="Glucose-methanol-choline oxidoreductase C-terminal" evidence="16">
    <location>
        <begin position="471"/>
        <end position="528"/>
    </location>
</feature>
<evidence type="ECO:0000256" key="4">
    <source>
        <dbReference type="ARBA" id="ARBA00022630"/>
    </source>
</evidence>
<dbReference type="Gene3D" id="3.50.50.60">
    <property type="entry name" value="FAD/NAD(P)-binding domain"/>
    <property type="match status" value="3"/>
</dbReference>
<proteinExistence type="inferred from homology"/>
<dbReference type="EC" id="5.3.3.1" evidence="11"/>
<dbReference type="InterPro" id="IPR007867">
    <property type="entry name" value="GMC_OxRtase_C"/>
</dbReference>
<name>A0A0K1EEW1_CHOCO</name>
<dbReference type="GO" id="GO:0008203">
    <property type="term" value="P:cholesterol metabolic process"/>
    <property type="evidence" value="ECO:0007669"/>
    <property type="project" value="UniProtKB-KW"/>
</dbReference>
<dbReference type="GO" id="GO:0004769">
    <property type="term" value="F:steroid Delta-isomerase activity"/>
    <property type="evidence" value="ECO:0007669"/>
    <property type="project" value="UniProtKB-EC"/>
</dbReference>
<keyword evidence="8" id="KW-1207">Sterol metabolism</keyword>
<keyword evidence="9" id="KW-0753">Steroid metabolism</keyword>
<dbReference type="InterPro" id="IPR036188">
    <property type="entry name" value="FAD/NAD-bd_sf"/>
</dbReference>
<evidence type="ECO:0000256" key="15">
    <source>
        <dbReference type="ARBA" id="ARBA00049778"/>
    </source>
</evidence>
<evidence type="ECO:0000256" key="6">
    <source>
        <dbReference type="ARBA" id="ARBA00023002"/>
    </source>
</evidence>
<evidence type="ECO:0000256" key="10">
    <source>
        <dbReference type="ARBA" id="ARBA00023235"/>
    </source>
</evidence>
<dbReference type="RefSeq" id="WP_063796289.1">
    <property type="nucleotide sequence ID" value="NZ_CP012159.1"/>
</dbReference>
<keyword evidence="4" id="KW-0285">Flavoprotein</keyword>
<evidence type="ECO:0000256" key="12">
    <source>
        <dbReference type="ARBA" id="ARBA00049645"/>
    </source>
</evidence>
<evidence type="ECO:0000256" key="3">
    <source>
        <dbReference type="ARBA" id="ARBA00022548"/>
    </source>
</evidence>
<evidence type="ECO:0000256" key="1">
    <source>
        <dbReference type="ARBA" id="ARBA00001974"/>
    </source>
</evidence>
<dbReference type="InterPro" id="IPR052542">
    <property type="entry name" value="Cholesterol_Oxidase"/>
</dbReference>
<dbReference type="Pfam" id="PF05199">
    <property type="entry name" value="GMC_oxred_C"/>
    <property type="match status" value="1"/>
</dbReference>
<comment type="cofactor">
    <cofactor evidence="1">
        <name>FAD</name>
        <dbReference type="ChEBI" id="CHEBI:57692"/>
    </cofactor>
</comment>
<dbReference type="EMBL" id="CP012159">
    <property type="protein sequence ID" value="AKT39227.1"/>
    <property type="molecule type" value="Genomic_DNA"/>
</dbReference>